<name>A0A0F9DHA2_9ZZZZ</name>
<comment type="caution">
    <text evidence="1">The sequence shown here is derived from an EMBL/GenBank/DDBJ whole genome shotgun (WGS) entry which is preliminary data.</text>
</comment>
<evidence type="ECO:0000313" key="1">
    <source>
        <dbReference type="EMBL" id="KKL17121.1"/>
    </source>
</evidence>
<dbReference type="AlphaFoldDB" id="A0A0F9DHA2"/>
<sequence>MSTSILTIKITLVDVHPDDIKDLKNDVMEFYMGHRLGMDHIEMKVEEK</sequence>
<dbReference type="EMBL" id="LAZR01039390">
    <property type="protein sequence ID" value="KKL17121.1"/>
    <property type="molecule type" value="Genomic_DNA"/>
</dbReference>
<organism evidence="1">
    <name type="scientific">marine sediment metagenome</name>
    <dbReference type="NCBI Taxonomy" id="412755"/>
    <lineage>
        <taxon>unclassified sequences</taxon>
        <taxon>metagenomes</taxon>
        <taxon>ecological metagenomes</taxon>
    </lineage>
</organism>
<proteinExistence type="predicted"/>
<protein>
    <submittedName>
        <fullName evidence="1">Uncharacterized protein</fullName>
    </submittedName>
</protein>
<accession>A0A0F9DHA2</accession>
<reference evidence="1" key="1">
    <citation type="journal article" date="2015" name="Nature">
        <title>Complex archaea that bridge the gap between prokaryotes and eukaryotes.</title>
        <authorList>
            <person name="Spang A."/>
            <person name="Saw J.H."/>
            <person name="Jorgensen S.L."/>
            <person name="Zaremba-Niedzwiedzka K."/>
            <person name="Martijn J."/>
            <person name="Lind A.E."/>
            <person name="van Eijk R."/>
            <person name="Schleper C."/>
            <person name="Guy L."/>
            <person name="Ettema T.J."/>
        </authorList>
    </citation>
    <scope>NUCLEOTIDE SEQUENCE</scope>
</reference>
<gene>
    <name evidence="1" type="ORF">LCGC14_2488750</name>
</gene>